<gene>
    <name evidence="3" type="ORF">GIY30_15045</name>
</gene>
<feature type="compositionally biased region" description="Basic and acidic residues" evidence="1">
    <location>
        <begin position="17"/>
        <end position="26"/>
    </location>
</feature>
<evidence type="ECO:0000313" key="4">
    <source>
        <dbReference type="Proteomes" id="UP000475545"/>
    </source>
</evidence>
<dbReference type="Pfam" id="PF19853">
    <property type="entry name" value="DUF6328"/>
    <property type="match status" value="1"/>
</dbReference>
<keyword evidence="2" id="KW-0472">Membrane</keyword>
<feature type="region of interest" description="Disordered" evidence="1">
    <location>
        <begin position="1"/>
        <end position="26"/>
    </location>
</feature>
<sequence length="172" mass="19019">MGGIGVTTDDEPAASPRDTERNETRTERLDRNWASLLQELRVVQTGGQILTGLMLTVPFQEGFEELTARQQYVFVVSLVFAVLSTITLISPVALHRLLFRRHAIDRLVNRAHRLTLIGITFLGMALTGVLAVIFDIVFGGWAALSAAAMAVVVFACMWVVLPVNERRRLGDD</sequence>
<name>A0A6L7GRW7_9ACTN</name>
<dbReference type="InterPro" id="IPR046291">
    <property type="entry name" value="DUF6328"/>
</dbReference>
<accession>A0A6L7GRW7</accession>
<protein>
    <recommendedName>
        <fullName evidence="5">Sodium:proton antiporter</fullName>
    </recommendedName>
</protein>
<evidence type="ECO:0000313" key="3">
    <source>
        <dbReference type="EMBL" id="MXP22656.1"/>
    </source>
</evidence>
<organism evidence="3 4">
    <name type="scientific">Gordonia mangrovi</name>
    <dbReference type="NCBI Taxonomy" id="2665643"/>
    <lineage>
        <taxon>Bacteria</taxon>
        <taxon>Bacillati</taxon>
        <taxon>Actinomycetota</taxon>
        <taxon>Actinomycetes</taxon>
        <taxon>Mycobacteriales</taxon>
        <taxon>Gordoniaceae</taxon>
        <taxon>Gordonia</taxon>
    </lineage>
</organism>
<dbReference type="EMBL" id="WMBR01000004">
    <property type="protein sequence ID" value="MXP22656.1"/>
    <property type="molecule type" value="Genomic_DNA"/>
</dbReference>
<keyword evidence="2" id="KW-1133">Transmembrane helix</keyword>
<evidence type="ECO:0008006" key="5">
    <source>
        <dbReference type="Google" id="ProtNLM"/>
    </source>
</evidence>
<reference evidence="3 4" key="1">
    <citation type="submission" date="2019-11" db="EMBL/GenBank/DDBJ databases">
        <title>Gordonia sp. nov., a novel actinobacterium isolated from mangrove soil in Hainan.</title>
        <authorList>
            <person name="Huang X."/>
            <person name="Xie Y."/>
            <person name="Chu X."/>
            <person name="Xiao K."/>
        </authorList>
    </citation>
    <scope>NUCLEOTIDE SEQUENCE [LARGE SCALE GENOMIC DNA]</scope>
    <source>
        <strain evidence="3 4">HNM0687</strain>
    </source>
</reference>
<evidence type="ECO:0000256" key="2">
    <source>
        <dbReference type="SAM" id="Phobius"/>
    </source>
</evidence>
<comment type="caution">
    <text evidence="3">The sequence shown here is derived from an EMBL/GenBank/DDBJ whole genome shotgun (WGS) entry which is preliminary data.</text>
</comment>
<feature type="transmembrane region" description="Helical" evidence="2">
    <location>
        <begin position="114"/>
        <end position="134"/>
    </location>
</feature>
<evidence type="ECO:0000256" key="1">
    <source>
        <dbReference type="SAM" id="MobiDB-lite"/>
    </source>
</evidence>
<proteinExistence type="predicted"/>
<keyword evidence="4" id="KW-1185">Reference proteome</keyword>
<keyword evidence="2" id="KW-0812">Transmembrane</keyword>
<feature type="transmembrane region" description="Helical" evidence="2">
    <location>
        <begin position="72"/>
        <end position="94"/>
    </location>
</feature>
<feature type="transmembrane region" description="Helical" evidence="2">
    <location>
        <begin position="140"/>
        <end position="161"/>
    </location>
</feature>
<dbReference type="AlphaFoldDB" id="A0A6L7GRW7"/>
<dbReference type="Proteomes" id="UP000475545">
    <property type="component" value="Unassembled WGS sequence"/>
</dbReference>